<accession>A0ABQ9E7F5</accession>
<dbReference type="InterPro" id="IPR001496">
    <property type="entry name" value="SOCS_box"/>
</dbReference>
<dbReference type="Pfam" id="PF12796">
    <property type="entry name" value="Ank_2"/>
    <property type="match status" value="1"/>
</dbReference>
<protein>
    <recommendedName>
        <fullName evidence="4">SOCS box domain-containing protein</fullName>
    </recommendedName>
</protein>
<proteinExistence type="predicted"/>
<dbReference type="PROSITE" id="PS50297">
    <property type="entry name" value="ANK_REP_REGION"/>
    <property type="match status" value="1"/>
</dbReference>
<feature type="domain" description="SOCS box" evidence="4">
    <location>
        <begin position="218"/>
        <end position="265"/>
    </location>
</feature>
<dbReference type="Gene3D" id="1.25.40.20">
    <property type="entry name" value="Ankyrin repeat-containing domain"/>
    <property type="match status" value="1"/>
</dbReference>
<dbReference type="InterPro" id="IPR036770">
    <property type="entry name" value="Ankyrin_rpt-contain_sf"/>
</dbReference>
<comment type="caution">
    <text evidence="5">The sequence shown here is derived from an EMBL/GenBank/DDBJ whole genome shotgun (WGS) entry which is preliminary data.</text>
</comment>
<dbReference type="PANTHER" id="PTHR24171:SF8">
    <property type="entry name" value="BRCA1-ASSOCIATED RING DOMAIN PROTEIN 1"/>
    <property type="match status" value="1"/>
</dbReference>
<dbReference type="SUPFAM" id="SSF48403">
    <property type="entry name" value="Ankyrin repeat"/>
    <property type="match status" value="1"/>
</dbReference>
<feature type="repeat" description="ANK" evidence="3">
    <location>
        <begin position="49"/>
        <end position="81"/>
    </location>
</feature>
<evidence type="ECO:0000259" key="4">
    <source>
        <dbReference type="PROSITE" id="PS50225"/>
    </source>
</evidence>
<keyword evidence="1" id="KW-0677">Repeat</keyword>
<evidence type="ECO:0000256" key="2">
    <source>
        <dbReference type="ARBA" id="ARBA00023043"/>
    </source>
</evidence>
<dbReference type="PROSITE" id="PS50225">
    <property type="entry name" value="SOCS"/>
    <property type="match status" value="1"/>
</dbReference>
<evidence type="ECO:0000313" key="5">
    <source>
        <dbReference type="EMBL" id="KAJ8301311.1"/>
    </source>
</evidence>
<dbReference type="Proteomes" id="UP001217089">
    <property type="component" value="Unassembled WGS sequence"/>
</dbReference>
<name>A0ABQ9E7F5_TEGGR</name>
<gene>
    <name evidence="5" type="ORF">KUTeg_020298</name>
</gene>
<feature type="repeat" description="ANK" evidence="3">
    <location>
        <begin position="82"/>
        <end position="114"/>
    </location>
</feature>
<evidence type="ECO:0000313" key="6">
    <source>
        <dbReference type="Proteomes" id="UP001217089"/>
    </source>
</evidence>
<dbReference type="SMART" id="SM00248">
    <property type="entry name" value="ANK"/>
    <property type="match status" value="3"/>
</dbReference>
<sequence>MSDLTSQSAVCQMQDHHQKHVRLNITISKKLKKMLEILETEDLNWTNEYGETNLHLACRKGNADNVQTLIEKGANIESCDCEENTPLFHAVLNNQLHIVQILITANCDLDVLNSELMTPLDEALLYNYSDIVTALLKAGCNVNKPTGQVFFQDHYSNSVISSLWTNGDLHNIQILRDCGYKILYSDLTRILQDVFKDSDDHTRSEKGGGISIISDLMSKPTSLKNLCRITLRRYLKDLKMIKNKPLRHLIDDIVELPLQLKEYIKVDSN</sequence>
<organism evidence="5 6">
    <name type="scientific">Tegillarca granosa</name>
    <name type="common">Malaysian cockle</name>
    <name type="synonym">Anadara granosa</name>
    <dbReference type="NCBI Taxonomy" id="220873"/>
    <lineage>
        <taxon>Eukaryota</taxon>
        <taxon>Metazoa</taxon>
        <taxon>Spiralia</taxon>
        <taxon>Lophotrochozoa</taxon>
        <taxon>Mollusca</taxon>
        <taxon>Bivalvia</taxon>
        <taxon>Autobranchia</taxon>
        <taxon>Pteriomorphia</taxon>
        <taxon>Arcoida</taxon>
        <taxon>Arcoidea</taxon>
        <taxon>Arcidae</taxon>
        <taxon>Tegillarca</taxon>
    </lineage>
</organism>
<dbReference type="PROSITE" id="PS50088">
    <property type="entry name" value="ANK_REPEAT"/>
    <property type="match status" value="2"/>
</dbReference>
<keyword evidence="6" id="KW-1185">Reference proteome</keyword>
<dbReference type="InterPro" id="IPR002110">
    <property type="entry name" value="Ankyrin_rpt"/>
</dbReference>
<keyword evidence="2 3" id="KW-0040">ANK repeat</keyword>
<dbReference type="PANTHER" id="PTHR24171">
    <property type="entry name" value="ANKYRIN REPEAT DOMAIN-CONTAINING PROTEIN 39-RELATED"/>
    <property type="match status" value="1"/>
</dbReference>
<evidence type="ECO:0000256" key="1">
    <source>
        <dbReference type="ARBA" id="ARBA00022737"/>
    </source>
</evidence>
<dbReference type="EMBL" id="JARBDR010000918">
    <property type="protein sequence ID" value="KAJ8301311.1"/>
    <property type="molecule type" value="Genomic_DNA"/>
</dbReference>
<reference evidence="5 6" key="1">
    <citation type="submission" date="2022-12" db="EMBL/GenBank/DDBJ databases">
        <title>Chromosome-level genome of Tegillarca granosa.</title>
        <authorList>
            <person name="Kim J."/>
        </authorList>
    </citation>
    <scope>NUCLEOTIDE SEQUENCE [LARGE SCALE GENOMIC DNA]</scope>
    <source>
        <strain evidence="5">Teg-2019</strain>
        <tissue evidence="5">Adductor muscle</tissue>
    </source>
</reference>
<evidence type="ECO:0000256" key="3">
    <source>
        <dbReference type="PROSITE-ProRule" id="PRU00023"/>
    </source>
</evidence>